<reference evidence="1 2" key="1">
    <citation type="journal article" date="2002" name="Proc. Natl. Acad. Sci. U.S.A.">
        <title>The complete genome sequence of Chlorobium tepidum TLS, a photosynthetic, anaerobic, green-sulfur bacterium.</title>
        <authorList>
            <person name="Eisen J.A."/>
            <person name="Nelson K.E."/>
            <person name="Paulsen I.T."/>
            <person name="Heidelberg J.F."/>
            <person name="Wu M."/>
            <person name="Dodson R.J."/>
            <person name="Deboy R."/>
            <person name="Gwinn M.L."/>
            <person name="Nelson W.C."/>
            <person name="Haft D.H."/>
            <person name="Hickey E.K."/>
            <person name="Peterson J.D."/>
            <person name="Durkin A.S."/>
            <person name="Kolonay J.L."/>
            <person name="Yang F."/>
            <person name="Holt I."/>
            <person name="Umayam L.A."/>
            <person name="Mason T."/>
            <person name="Brenner M."/>
            <person name="Shea T.P."/>
            <person name="Parksey D."/>
            <person name="Nierman W.C."/>
            <person name="Feldblyum T.V."/>
            <person name="Hansen C.L."/>
            <person name="Craven M.B."/>
            <person name="Radune D."/>
            <person name="Vamathevan J."/>
            <person name="Khouri H."/>
            <person name="White O."/>
            <person name="Gruber T.M."/>
            <person name="Ketchum K.A."/>
            <person name="Venter J.C."/>
            <person name="Tettelin H."/>
            <person name="Bryant D.A."/>
            <person name="Fraser C.M."/>
        </authorList>
    </citation>
    <scope>NUCLEOTIDE SEQUENCE [LARGE SCALE GENOMIC DNA]</scope>
    <source>
        <strain evidence="2">ATCC 49652 / DSM 12025 / NBRC 103806 / TLS</strain>
    </source>
</reference>
<dbReference type="Pfam" id="PF04365">
    <property type="entry name" value="BrnT_toxin"/>
    <property type="match status" value="1"/>
</dbReference>
<dbReference type="HOGENOM" id="CLU_149290_2_0_10"/>
<dbReference type="Gene3D" id="3.10.450.530">
    <property type="entry name" value="Ribonuclease toxin, BrnT, of type II toxin-antitoxin system"/>
    <property type="match status" value="1"/>
</dbReference>
<dbReference type="OrthoDB" id="839663at2"/>
<dbReference type="KEGG" id="cte:CT0460"/>
<dbReference type="STRING" id="194439.CT0460"/>
<dbReference type="RefSeq" id="WP_010932148.1">
    <property type="nucleotide sequence ID" value="NC_002932.3"/>
</dbReference>
<evidence type="ECO:0000313" key="2">
    <source>
        <dbReference type="Proteomes" id="UP000001007"/>
    </source>
</evidence>
<dbReference type="eggNOG" id="COG2929">
    <property type="taxonomic scope" value="Bacteria"/>
</dbReference>
<dbReference type="AlphaFoldDB" id="Q8KF71"/>
<sequence length="82" mass="9701">MFEWDENKRLSNLEKHNLDFVDSRLLFDGKPAITVTSAVSSETRYLTTAEISGKFYSVVWTWRGDVRRIISFRRARDEEERA</sequence>
<evidence type="ECO:0008006" key="3">
    <source>
        <dbReference type="Google" id="ProtNLM"/>
    </source>
</evidence>
<protein>
    <recommendedName>
        <fullName evidence="3">BrnT family toxin</fullName>
    </recommendedName>
</protein>
<dbReference type="EMBL" id="AE006470">
    <property type="protein sequence ID" value="AAM71703.1"/>
    <property type="molecule type" value="Genomic_DNA"/>
</dbReference>
<proteinExistence type="predicted"/>
<organism evidence="1 2">
    <name type="scientific">Chlorobaculum tepidum (strain ATCC 49652 / DSM 12025 / NBRC 103806 / TLS)</name>
    <name type="common">Chlorobium tepidum</name>
    <dbReference type="NCBI Taxonomy" id="194439"/>
    <lineage>
        <taxon>Bacteria</taxon>
        <taxon>Pseudomonadati</taxon>
        <taxon>Chlorobiota</taxon>
        <taxon>Chlorobiia</taxon>
        <taxon>Chlorobiales</taxon>
        <taxon>Chlorobiaceae</taxon>
        <taxon>Chlorobaculum</taxon>
    </lineage>
</organism>
<accession>Q8KF71</accession>
<dbReference type="DNASU" id="1008191"/>
<dbReference type="InterPro" id="IPR038573">
    <property type="entry name" value="BrnT_sf"/>
</dbReference>
<evidence type="ECO:0000313" key="1">
    <source>
        <dbReference type="EMBL" id="AAM71703.1"/>
    </source>
</evidence>
<gene>
    <name evidence="1" type="ordered locus">CT0460</name>
</gene>
<dbReference type="InterPro" id="IPR007460">
    <property type="entry name" value="BrnT_toxin"/>
</dbReference>
<name>Q8KF71_CHLTE</name>
<keyword evidence="2" id="KW-1185">Reference proteome</keyword>
<dbReference type="EnsemblBacteria" id="AAM71703">
    <property type="protein sequence ID" value="AAM71703"/>
    <property type="gene ID" value="CT0460"/>
</dbReference>
<dbReference type="Proteomes" id="UP000001007">
    <property type="component" value="Chromosome"/>
</dbReference>